<dbReference type="PRINTS" id="PR00455">
    <property type="entry name" value="HTHTETR"/>
</dbReference>
<proteinExistence type="predicted"/>
<dbReference type="InterPro" id="IPR001647">
    <property type="entry name" value="HTH_TetR"/>
</dbReference>
<evidence type="ECO:0000256" key="2">
    <source>
        <dbReference type="PROSITE-ProRule" id="PRU00335"/>
    </source>
</evidence>
<dbReference type="InterPro" id="IPR050624">
    <property type="entry name" value="HTH-type_Tx_Regulator"/>
</dbReference>
<keyword evidence="5" id="KW-1185">Reference proteome</keyword>
<feature type="domain" description="HTH tetR-type" evidence="3">
    <location>
        <begin position="14"/>
        <end position="74"/>
    </location>
</feature>
<evidence type="ECO:0000313" key="5">
    <source>
        <dbReference type="Proteomes" id="UP000184052"/>
    </source>
</evidence>
<dbReference type="PROSITE" id="PS50977">
    <property type="entry name" value="HTH_TETR_2"/>
    <property type="match status" value="1"/>
</dbReference>
<dbReference type="EMBL" id="FQZL01000020">
    <property type="protein sequence ID" value="SHJ42002.1"/>
    <property type="molecule type" value="Genomic_DNA"/>
</dbReference>
<gene>
    <name evidence="4" type="ORF">SAMN02745751_02510</name>
</gene>
<dbReference type="PANTHER" id="PTHR43479:SF11">
    <property type="entry name" value="ACREF_ENVCD OPERON REPRESSOR-RELATED"/>
    <property type="match status" value="1"/>
</dbReference>
<dbReference type="STRING" id="1121476.SAMN02745751_02510"/>
<dbReference type="AlphaFoldDB" id="A0A1M6J5R9"/>
<dbReference type="RefSeq" id="WP_073049925.1">
    <property type="nucleotide sequence ID" value="NZ_FQZL01000020.1"/>
</dbReference>
<organism evidence="4 5">
    <name type="scientific">Dethiosulfatibacter aminovorans DSM 17477</name>
    <dbReference type="NCBI Taxonomy" id="1121476"/>
    <lineage>
        <taxon>Bacteria</taxon>
        <taxon>Bacillati</taxon>
        <taxon>Bacillota</taxon>
        <taxon>Tissierellia</taxon>
        <taxon>Dethiosulfatibacter</taxon>
    </lineage>
</organism>
<feature type="DNA-binding region" description="H-T-H motif" evidence="2">
    <location>
        <begin position="37"/>
        <end position="56"/>
    </location>
</feature>
<evidence type="ECO:0000313" key="4">
    <source>
        <dbReference type="EMBL" id="SHJ42002.1"/>
    </source>
</evidence>
<name>A0A1M6J5R9_9FIRM</name>
<evidence type="ECO:0000256" key="1">
    <source>
        <dbReference type="ARBA" id="ARBA00023125"/>
    </source>
</evidence>
<sequence>MNTIKLTQRQIKAQETKNNIFNCAIELFNSEGYNNVTVNDITKKAGTVKGSFYTHFKSKDQIIIEEFKKFDIYYEEIFNKIKKLILMIYSMNF</sequence>
<dbReference type="SUPFAM" id="SSF46689">
    <property type="entry name" value="Homeodomain-like"/>
    <property type="match status" value="1"/>
</dbReference>
<accession>A0A1M6J5R9</accession>
<protein>
    <submittedName>
        <fullName evidence="4">Transcriptional regulator, TetR family</fullName>
    </submittedName>
</protein>
<keyword evidence="1 2" id="KW-0238">DNA-binding</keyword>
<dbReference type="OrthoDB" id="9812484at2"/>
<dbReference type="Gene3D" id="1.10.357.10">
    <property type="entry name" value="Tetracycline Repressor, domain 2"/>
    <property type="match status" value="1"/>
</dbReference>
<evidence type="ECO:0000259" key="3">
    <source>
        <dbReference type="PROSITE" id="PS50977"/>
    </source>
</evidence>
<dbReference type="Pfam" id="PF00440">
    <property type="entry name" value="TetR_N"/>
    <property type="match status" value="1"/>
</dbReference>
<reference evidence="4 5" key="1">
    <citation type="submission" date="2016-11" db="EMBL/GenBank/DDBJ databases">
        <authorList>
            <person name="Jaros S."/>
            <person name="Januszkiewicz K."/>
            <person name="Wedrychowicz H."/>
        </authorList>
    </citation>
    <scope>NUCLEOTIDE SEQUENCE [LARGE SCALE GENOMIC DNA]</scope>
    <source>
        <strain evidence="4 5">DSM 17477</strain>
    </source>
</reference>
<dbReference type="InterPro" id="IPR009057">
    <property type="entry name" value="Homeodomain-like_sf"/>
</dbReference>
<dbReference type="Proteomes" id="UP000184052">
    <property type="component" value="Unassembled WGS sequence"/>
</dbReference>
<dbReference type="GO" id="GO:0003677">
    <property type="term" value="F:DNA binding"/>
    <property type="evidence" value="ECO:0007669"/>
    <property type="project" value="UniProtKB-UniRule"/>
</dbReference>
<dbReference type="PANTHER" id="PTHR43479">
    <property type="entry name" value="ACREF/ENVCD OPERON REPRESSOR-RELATED"/>
    <property type="match status" value="1"/>
</dbReference>